<protein>
    <submittedName>
        <fullName evidence="10">ABC transporter permease subunit</fullName>
    </submittedName>
    <submittedName>
        <fullName evidence="11">Molybdenum transport system permease protein modB</fullName>
    </submittedName>
</protein>
<evidence type="ECO:0000256" key="2">
    <source>
        <dbReference type="ARBA" id="ARBA00022448"/>
    </source>
</evidence>
<dbReference type="InterPro" id="IPR035906">
    <property type="entry name" value="MetI-like_sf"/>
</dbReference>
<feature type="transmembrane region" description="Helical" evidence="8">
    <location>
        <begin position="170"/>
        <end position="190"/>
    </location>
</feature>
<proteinExistence type="inferred from homology"/>
<evidence type="ECO:0000256" key="7">
    <source>
        <dbReference type="ARBA" id="ARBA00023136"/>
    </source>
</evidence>
<keyword evidence="2 8" id="KW-0813">Transport</keyword>
<keyword evidence="5 8" id="KW-0812">Transmembrane</keyword>
<dbReference type="Gene3D" id="1.10.3720.10">
    <property type="entry name" value="MetI-like"/>
    <property type="match status" value="1"/>
</dbReference>
<dbReference type="PROSITE" id="PS50928">
    <property type="entry name" value="ABC_TM1"/>
    <property type="match status" value="1"/>
</dbReference>
<comment type="similarity">
    <text evidence="8">Belongs to the binding-protein-dependent transport system permease family.</text>
</comment>
<keyword evidence="7 8" id="KW-0472">Membrane</keyword>
<feature type="transmembrane region" description="Helical" evidence="8">
    <location>
        <begin position="23"/>
        <end position="45"/>
    </location>
</feature>
<name>A0A378XDG7_9BURK</name>
<organism evidence="11 12">
    <name type="scientific">Oligella ureolytica</name>
    <dbReference type="NCBI Taxonomy" id="90244"/>
    <lineage>
        <taxon>Bacteria</taxon>
        <taxon>Pseudomonadati</taxon>
        <taxon>Pseudomonadota</taxon>
        <taxon>Betaproteobacteria</taxon>
        <taxon>Burkholderiales</taxon>
        <taxon>Alcaligenaceae</taxon>
        <taxon>Oligella</taxon>
    </lineage>
</organism>
<reference evidence="10 13" key="2">
    <citation type="submission" date="2020-12" db="EMBL/GenBank/DDBJ databases">
        <title>FDA dAtabase for Regulatory Grade micrObial Sequences (FDA-ARGOS): Supporting development and validation of Infectious Disease Dx tests.</title>
        <authorList>
            <person name="Sproer C."/>
            <person name="Gronow S."/>
            <person name="Severitt S."/>
            <person name="Schroder I."/>
            <person name="Tallon L."/>
            <person name="Sadzewicz L."/>
            <person name="Zhao X."/>
            <person name="Boylan J."/>
            <person name="Ott S."/>
            <person name="Bowen H."/>
            <person name="Vavikolanu K."/>
            <person name="Mehta A."/>
            <person name="Aluvathingal J."/>
            <person name="Nadendla S."/>
            <person name="Lowell S."/>
            <person name="Myers T."/>
            <person name="Yan Y."/>
            <person name="Sichtig H."/>
        </authorList>
    </citation>
    <scope>NUCLEOTIDE SEQUENCE [LARGE SCALE GENOMIC DNA]</scope>
    <source>
        <strain evidence="10 13">FDAARGOS_872</strain>
    </source>
</reference>
<accession>A0A378XDG7</accession>
<evidence type="ECO:0000313" key="12">
    <source>
        <dbReference type="Proteomes" id="UP000254603"/>
    </source>
</evidence>
<dbReference type="STRING" id="1122619.GCA_000373745_02213"/>
<reference evidence="11 12" key="1">
    <citation type="submission" date="2018-06" db="EMBL/GenBank/DDBJ databases">
        <authorList>
            <consortium name="Pathogen Informatics"/>
            <person name="Doyle S."/>
        </authorList>
    </citation>
    <scope>NUCLEOTIDE SEQUENCE [LARGE SCALE GENOMIC DNA]</scope>
    <source>
        <strain evidence="11 12">NCTC11997</strain>
    </source>
</reference>
<evidence type="ECO:0000256" key="5">
    <source>
        <dbReference type="ARBA" id="ARBA00022692"/>
    </source>
</evidence>
<evidence type="ECO:0000259" key="9">
    <source>
        <dbReference type="PROSITE" id="PS50928"/>
    </source>
</evidence>
<evidence type="ECO:0000256" key="1">
    <source>
        <dbReference type="ARBA" id="ARBA00004429"/>
    </source>
</evidence>
<dbReference type="Proteomes" id="UP000594903">
    <property type="component" value="Chromosome"/>
</dbReference>
<feature type="transmembrane region" description="Helical" evidence="8">
    <location>
        <begin position="123"/>
        <end position="150"/>
    </location>
</feature>
<keyword evidence="6 8" id="KW-1133">Transmembrane helix</keyword>
<comment type="subcellular location">
    <subcellularLocation>
        <location evidence="1">Cell inner membrane</location>
        <topology evidence="1">Multi-pass membrane protein</topology>
    </subcellularLocation>
    <subcellularLocation>
        <location evidence="8">Cell membrane</location>
        <topology evidence="8">Multi-pass membrane protein</topology>
    </subcellularLocation>
</comment>
<dbReference type="SUPFAM" id="SSF161098">
    <property type="entry name" value="MetI-like"/>
    <property type="match status" value="1"/>
</dbReference>
<evidence type="ECO:0000256" key="8">
    <source>
        <dbReference type="RuleBase" id="RU363032"/>
    </source>
</evidence>
<dbReference type="Proteomes" id="UP000254603">
    <property type="component" value="Unassembled WGS sequence"/>
</dbReference>
<dbReference type="PANTHER" id="PTHR43357:SF4">
    <property type="entry name" value="INNER MEMBRANE ABC TRANSPORTER PERMEASE PROTEIN YDCV"/>
    <property type="match status" value="1"/>
</dbReference>
<keyword evidence="4" id="KW-0997">Cell inner membrane</keyword>
<keyword evidence="13" id="KW-1185">Reference proteome</keyword>
<dbReference type="CDD" id="cd06261">
    <property type="entry name" value="TM_PBP2"/>
    <property type="match status" value="1"/>
</dbReference>
<dbReference type="Pfam" id="PF00528">
    <property type="entry name" value="BPD_transp_1"/>
    <property type="match status" value="1"/>
</dbReference>
<evidence type="ECO:0000256" key="6">
    <source>
        <dbReference type="ARBA" id="ARBA00022989"/>
    </source>
</evidence>
<dbReference type="OrthoDB" id="7056428at2"/>
<evidence type="ECO:0000256" key="4">
    <source>
        <dbReference type="ARBA" id="ARBA00022519"/>
    </source>
</evidence>
<dbReference type="PANTHER" id="PTHR43357">
    <property type="entry name" value="INNER MEMBRANE ABC TRANSPORTER PERMEASE PROTEIN YDCV"/>
    <property type="match status" value="1"/>
</dbReference>
<feature type="domain" description="ABC transmembrane type-1" evidence="9">
    <location>
        <begin position="1"/>
        <end position="191"/>
    </location>
</feature>
<evidence type="ECO:0000313" key="11">
    <source>
        <dbReference type="EMBL" id="SUA52700.1"/>
    </source>
</evidence>
<dbReference type="AlphaFoldDB" id="A0A378XDG7"/>
<dbReference type="GO" id="GO:0055085">
    <property type="term" value="P:transmembrane transport"/>
    <property type="evidence" value="ECO:0007669"/>
    <property type="project" value="InterPro"/>
</dbReference>
<evidence type="ECO:0000313" key="10">
    <source>
        <dbReference type="EMBL" id="QPT40772.1"/>
    </source>
</evidence>
<feature type="transmembrane region" description="Helical" evidence="8">
    <location>
        <begin position="65"/>
        <end position="81"/>
    </location>
</feature>
<dbReference type="GO" id="GO:0005886">
    <property type="term" value="C:plasma membrane"/>
    <property type="evidence" value="ECO:0007669"/>
    <property type="project" value="UniProtKB-SubCell"/>
</dbReference>
<evidence type="ECO:0000256" key="3">
    <source>
        <dbReference type="ARBA" id="ARBA00022475"/>
    </source>
</evidence>
<dbReference type="EMBL" id="UGSB01000001">
    <property type="protein sequence ID" value="SUA52700.1"/>
    <property type="molecule type" value="Genomic_DNA"/>
</dbReference>
<evidence type="ECO:0000313" key="13">
    <source>
        <dbReference type="Proteomes" id="UP000594903"/>
    </source>
</evidence>
<gene>
    <name evidence="11" type="primary">modB_2</name>
    <name evidence="10" type="ORF">I6G29_04145</name>
    <name evidence="11" type="ORF">NCTC11997_00881</name>
</gene>
<dbReference type="InterPro" id="IPR000515">
    <property type="entry name" value="MetI-like"/>
</dbReference>
<dbReference type="EMBL" id="CP065725">
    <property type="protein sequence ID" value="QPT40772.1"/>
    <property type="molecule type" value="Genomic_DNA"/>
</dbReference>
<keyword evidence="3" id="KW-1003">Cell membrane</keyword>
<sequence>MTTILTNTGAFFLARHRFFGRSVLIAILTFPLAFPGVVIGFFVIITAGRQGLLNTLSMSLFDERLVFAYSLVGLFMGYLYFSIPRVISTVMAACEKLDPSLEEAAASLGAPWWMVIKDVIIPALAPALISTGAICFATSMGAFGTIFALGTSLQVLPLSIYSEFVAYSNFAMAAALSILLGLITWLTLLLTQRFTGLNNSGGAA</sequence>